<organism evidence="2 3">
    <name type="scientific">Uncinocarpus reesii (strain UAMH 1704)</name>
    <dbReference type="NCBI Taxonomy" id="336963"/>
    <lineage>
        <taxon>Eukaryota</taxon>
        <taxon>Fungi</taxon>
        <taxon>Dikarya</taxon>
        <taxon>Ascomycota</taxon>
        <taxon>Pezizomycotina</taxon>
        <taxon>Eurotiomycetes</taxon>
        <taxon>Eurotiomycetidae</taxon>
        <taxon>Onygenales</taxon>
        <taxon>Onygenaceae</taxon>
        <taxon>Uncinocarpus</taxon>
    </lineage>
</organism>
<proteinExistence type="predicted"/>
<evidence type="ECO:0000256" key="1">
    <source>
        <dbReference type="SAM" id="Phobius"/>
    </source>
</evidence>
<name>C4JED3_UNCRE</name>
<dbReference type="OMA" id="WKYIDER"/>
<dbReference type="RefSeq" id="XP_002541258.1">
    <property type="nucleotide sequence ID" value="XM_002541212.1"/>
</dbReference>
<feature type="transmembrane region" description="Helical" evidence="1">
    <location>
        <begin position="172"/>
        <end position="192"/>
    </location>
</feature>
<dbReference type="GeneID" id="8444367"/>
<dbReference type="OrthoDB" id="4205945at2759"/>
<dbReference type="SUPFAM" id="SSF56112">
    <property type="entry name" value="Protein kinase-like (PK-like)"/>
    <property type="match status" value="1"/>
</dbReference>
<dbReference type="EMBL" id="CH476615">
    <property type="protein sequence ID" value="EEP75925.1"/>
    <property type="molecule type" value="Genomic_DNA"/>
</dbReference>
<keyword evidence="1" id="KW-1133">Transmembrane helix</keyword>
<protein>
    <submittedName>
        <fullName evidence="2">Uncharacterized protein</fullName>
    </submittedName>
</protein>
<dbReference type="KEGG" id="ure:UREG_00772"/>
<evidence type="ECO:0000313" key="2">
    <source>
        <dbReference type="EMBL" id="EEP75925.1"/>
    </source>
</evidence>
<evidence type="ECO:0000313" key="3">
    <source>
        <dbReference type="Proteomes" id="UP000002058"/>
    </source>
</evidence>
<keyword evidence="3" id="KW-1185">Reference proteome</keyword>
<keyword evidence="1" id="KW-0472">Membrane</keyword>
<keyword evidence="1" id="KW-0812">Transmembrane</keyword>
<reference evidence="3" key="1">
    <citation type="journal article" date="2009" name="Genome Res.">
        <title>Comparative genomic analyses of the human fungal pathogens Coccidioides and their relatives.</title>
        <authorList>
            <person name="Sharpton T.J."/>
            <person name="Stajich J.E."/>
            <person name="Rounsley S.D."/>
            <person name="Gardner M.J."/>
            <person name="Wortman J.R."/>
            <person name="Jordar V.S."/>
            <person name="Maiti R."/>
            <person name="Kodira C.D."/>
            <person name="Neafsey D.E."/>
            <person name="Zeng Q."/>
            <person name="Hung C.-Y."/>
            <person name="McMahan C."/>
            <person name="Muszewska A."/>
            <person name="Grynberg M."/>
            <person name="Mandel M.A."/>
            <person name="Kellner E.M."/>
            <person name="Barker B.M."/>
            <person name="Galgiani J.N."/>
            <person name="Orbach M.J."/>
            <person name="Kirkland T.N."/>
            <person name="Cole G.T."/>
            <person name="Henn M.R."/>
            <person name="Birren B.W."/>
            <person name="Taylor J.W."/>
        </authorList>
    </citation>
    <scope>NUCLEOTIDE SEQUENCE [LARGE SCALE GENOMIC DNA]</scope>
    <source>
        <strain evidence="3">UAMH 1704</strain>
    </source>
</reference>
<gene>
    <name evidence="2" type="ORF">UREG_00772</name>
</gene>
<dbReference type="InParanoid" id="C4JED3"/>
<dbReference type="InterPro" id="IPR011009">
    <property type="entry name" value="Kinase-like_dom_sf"/>
</dbReference>
<dbReference type="PANTHER" id="PTHR21310:SF37">
    <property type="entry name" value="AMINOGLYCOSIDE PHOSPHOTRANSFERASE DOMAIN-CONTAINING PROTEIN"/>
    <property type="match status" value="1"/>
</dbReference>
<dbReference type="VEuPathDB" id="FungiDB:UREG_00772"/>
<dbReference type="AlphaFoldDB" id="C4JED3"/>
<dbReference type="HOGENOM" id="CLU_028906_1_2_1"/>
<accession>C4JED3</accession>
<dbReference type="PANTHER" id="PTHR21310">
    <property type="entry name" value="AMINOGLYCOSIDE PHOSPHOTRANSFERASE-RELATED-RELATED"/>
    <property type="match status" value="1"/>
</dbReference>
<sequence length="196" mass="23541">MNKRVHIGNFPPNNTSQYFQELAEQQFLHLKYQHNNAITDEDDCRRRYVARCRFQKIAQQVIVQHGQYHLYYDDLRPSNILVMESDLTVNGVIDWEYTYVAPAEFTYSAPWWLLFESPEAWDLNNFMDRYRPHLQLFLGVLHVHENEQICQGSLKESQHLSDRMALSIENGLFWFCLAAMKSFMFNEIYWTFLDKR</sequence>
<dbReference type="Proteomes" id="UP000002058">
    <property type="component" value="Unassembled WGS sequence"/>
</dbReference>
<dbReference type="InterPro" id="IPR051678">
    <property type="entry name" value="AGP_Transferase"/>
</dbReference>
<dbReference type="eggNOG" id="ENOG502T4PU">
    <property type="taxonomic scope" value="Eukaryota"/>
</dbReference>